<sequence length="1358" mass="149106">MEGNTVRKEQAGQSRPGGESDRIAIESSGPIHPRAGLSAPDSPENSASPKLLPLAFSQRGMWVGEKIGADDAIYNLAEYTEISGPLNAELFIAALRRVVVEAEVCRAQIIEDDAGPRQVVYPDYRGELPFIDFSGEADSRSAAGGWMMDDLSRPVDLARDPLWSSALLRVDNECHYWYQRCHHVVLDGFGGGLISRRVAEIYSVLAEDREPEPSPFFSLSVQLQRERAYRESARFRRDRDYWLEQMANLPEPVSLARRGVESVGGLRRSSARLSAADAEKLHQLGEAAGGSLPQILVSLLAAYIHRASGATDLVFNLPVTARTDRALRRIPGMMANAVPVRLAMSPQMILSELVRRAGRAVRGALRHQQYRHEDLRRDLGLLERGREIARLGVNIEPFDYDLRFGGNPSVTHNLSNGTVEDLALFVYDRGDDRGLHIDLDANPALYEQSELDAHRDRLLRLIRSLLADPRQSIGTVDLLAPSEWTLLERWNATDRPLPEQPWPVLFEQRAAASPASIAVQAGERELSYGELNARANRLCRALLARGVGAGDIVAVALPRDEWVPAALLAILKSGAAYLPLDPYNPPERLQTILREARPRLLLTAAAVADRLPGGDWESLHLERLPLQDFAADNPGAGDRRAPLRAQTPAYVIYTSGSTGRPKGVVIGHGGLANLLLAMADELKLTAADRLLAQTTLSFDVAALELFLPLLAGARVVMAGRDQARDPRALAALIRRSGATMLQATPSLWQALVAECGDELKGLRPLTGGEALSGKLARQLRRLGYPVVNLYGPTETTVLSTLMVLDGDDLDAPPIGRPIANTRLYVLDAAMQPLPPGEAGELYIGGAGVALGYLNRPDLTEERFPPNPFGDGYLYRTGDLVRQRPDGALEYLGRNDFQIKLRGFRIEAGEIEEQLVRCPGVDRAVVVLREDAPGGKCLMGYVLPERVDGEARAIDTELLRSRLRRTLPDYMVPAQFAILDRWPLNANGKLDRGALPAPGWQPRGAYTAPRSELEVKLADLWSGILDVETVGIHDSFFDLGGDSLSAARMLSRLREITGREISLGAVFESATIAELAQKLEQSQARDPLSVLLPLHGGGDPAPLFCIHPAAGLSWGYAALSRYLGERPLYGLQAAGLDGSGELPGSIEDMAADYLRRIRRVQPEGPYHLLGWSLGGLAAHEMARQLQAGGEEVAFLGMLDAYPFVQLGDRQRDEAQMVRAALAFLGFERGVLDASDCSMDALADFLWREYRVFDMPAVRELQRSNPDFVAGVRRVIENNLELVQRFVPGRVRGDLLFVQATRTAHSELLHHDPEHWRRHIDGRLRLQPVACHHQQVLETEPLARIGPLLADVLGERALCG</sequence>
<dbReference type="SMART" id="SM00823">
    <property type="entry name" value="PKS_PP"/>
    <property type="match status" value="1"/>
</dbReference>
<dbReference type="InterPro" id="IPR009081">
    <property type="entry name" value="PP-bd_ACP"/>
</dbReference>
<dbReference type="InterPro" id="IPR001031">
    <property type="entry name" value="Thioesterase"/>
</dbReference>
<dbReference type="SUPFAM" id="SSF56801">
    <property type="entry name" value="Acetyl-CoA synthetase-like"/>
    <property type="match status" value="1"/>
</dbReference>
<evidence type="ECO:0000256" key="3">
    <source>
        <dbReference type="ARBA" id="ARBA00022553"/>
    </source>
</evidence>
<dbReference type="InterPro" id="IPR023213">
    <property type="entry name" value="CAT-like_dom_sf"/>
</dbReference>
<dbReference type="Pfam" id="PF00975">
    <property type="entry name" value="Thioesterase"/>
    <property type="match status" value="1"/>
</dbReference>
<evidence type="ECO:0000256" key="4">
    <source>
        <dbReference type="SAM" id="MobiDB-lite"/>
    </source>
</evidence>
<dbReference type="Gene3D" id="2.30.38.10">
    <property type="entry name" value="Luciferase, Domain 3"/>
    <property type="match status" value="1"/>
</dbReference>
<dbReference type="SUPFAM" id="SSF47336">
    <property type="entry name" value="ACP-like"/>
    <property type="match status" value="1"/>
</dbReference>
<dbReference type="InterPro" id="IPR020806">
    <property type="entry name" value="PKS_PP-bd"/>
</dbReference>
<evidence type="ECO:0000259" key="5">
    <source>
        <dbReference type="PROSITE" id="PS50075"/>
    </source>
</evidence>
<dbReference type="InterPro" id="IPR010071">
    <property type="entry name" value="AA_adenyl_dom"/>
</dbReference>
<organism evidence="6 7">
    <name type="scientific">Microbulbifer halophilus</name>
    <dbReference type="NCBI Taxonomy" id="453963"/>
    <lineage>
        <taxon>Bacteria</taxon>
        <taxon>Pseudomonadati</taxon>
        <taxon>Pseudomonadota</taxon>
        <taxon>Gammaproteobacteria</taxon>
        <taxon>Cellvibrionales</taxon>
        <taxon>Microbulbiferaceae</taxon>
        <taxon>Microbulbifer</taxon>
    </lineage>
</organism>
<dbReference type="InterPro" id="IPR025110">
    <property type="entry name" value="AMP-bd_C"/>
</dbReference>
<name>A0ABW5EBJ4_9GAMM</name>
<comment type="cofactor">
    <cofactor evidence="1">
        <name>pantetheine 4'-phosphate</name>
        <dbReference type="ChEBI" id="CHEBI:47942"/>
    </cofactor>
</comment>
<dbReference type="EMBL" id="JBHUJD010000012">
    <property type="protein sequence ID" value="MFD2310956.1"/>
    <property type="molecule type" value="Genomic_DNA"/>
</dbReference>
<dbReference type="Pfam" id="PF00550">
    <property type="entry name" value="PP-binding"/>
    <property type="match status" value="1"/>
</dbReference>
<evidence type="ECO:0000313" key="6">
    <source>
        <dbReference type="EMBL" id="MFD2310956.1"/>
    </source>
</evidence>
<gene>
    <name evidence="6" type="ORF">ACFSKX_11070</name>
</gene>
<dbReference type="Pfam" id="PF00668">
    <property type="entry name" value="Condensation"/>
    <property type="match status" value="1"/>
</dbReference>
<keyword evidence="3" id="KW-0597">Phosphoprotein</keyword>
<dbReference type="InterPro" id="IPR006162">
    <property type="entry name" value="Ppantetheine_attach_site"/>
</dbReference>
<dbReference type="RefSeq" id="WP_265721006.1">
    <property type="nucleotide sequence ID" value="NZ_JAPIVK010000007.1"/>
</dbReference>
<dbReference type="PROSITE" id="PS00455">
    <property type="entry name" value="AMP_BINDING"/>
    <property type="match status" value="1"/>
</dbReference>
<evidence type="ECO:0000256" key="1">
    <source>
        <dbReference type="ARBA" id="ARBA00001957"/>
    </source>
</evidence>
<dbReference type="Gene3D" id="3.40.50.980">
    <property type="match status" value="2"/>
</dbReference>
<dbReference type="Gene3D" id="3.30.559.10">
    <property type="entry name" value="Chloramphenicol acetyltransferase-like domain"/>
    <property type="match status" value="1"/>
</dbReference>
<dbReference type="PANTHER" id="PTHR45527">
    <property type="entry name" value="NONRIBOSOMAL PEPTIDE SYNTHETASE"/>
    <property type="match status" value="1"/>
</dbReference>
<feature type="region of interest" description="Disordered" evidence="4">
    <location>
        <begin position="1"/>
        <end position="50"/>
    </location>
</feature>
<dbReference type="Gene3D" id="3.30.559.30">
    <property type="entry name" value="Nonribosomal peptide synthetase, condensation domain"/>
    <property type="match status" value="2"/>
</dbReference>
<dbReference type="InterPro" id="IPR045851">
    <property type="entry name" value="AMP-bd_C_sf"/>
</dbReference>
<dbReference type="NCBIfam" id="TIGR01733">
    <property type="entry name" value="AA-adenyl-dom"/>
    <property type="match status" value="1"/>
</dbReference>
<dbReference type="SUPFAM" id="SSF52777">
    <property type="entry name" value="CoA-dependent acyltransferases"/>
    <property type="match status" value="2"/>
</dbReference>
<comment type="caution">
    <text evidence="6">The sequence shown here is derived from an EMBL/GenBank/DDBJ whole genome shotgun (WGS) entry which is preliminary data.</text>
</comment>
<dbReference type="Proteomes" id="UP001597425">
    <property type="component" value="Unassembled WGS sequence"/>
</dbReference>
<dbReference type="InterPro" id="IPR001242">
    <property type="entry name" value="Condensation_dom"/>
</dbReference>
<dbReference type="PROSITE" id="PS00012">
    <property type="entry name" value="PHOSPHOPANTETHEINE"/>
    <property type="match status" value="1"/>
</dbReference>
<dbReference type="PROSITE" id="PS50075">
    <property type="entry name" value="CARRIER"/>
    <property type="match status" value="1"/>
</dbReference>
<dbReference type="Pfam" id="PF00501">
    <property type="entry name" value="AMP-binding"/>
    <property type="match status" value="1"/>
</dbReference>
<feature type="domain" description="Carrier" evidence="5">
    <location>
        <begin position="1007"/>
        <end position="1082"/>
    </location>
</feature>
<dbReference type="InterPro" id="IPR020845">
    <property type="entry name" value="AMP-binding_CS"/>
</dbReference>
<dbReference type="InterPro" id="IPR036736">
    <property type="entry name" value="ACP-like_sf"/>
</dbReference>
<dbReference type="InterPro" id="IPR000873">
    <property type="entry name" value="AMP-dep_synth/lig_dom"/>
</dbReference>
<dbReference type="Gene3D" id="3.30.300.30">
    <property type="match status" value="1"/>
</dbReference>
<protein>
    <submittedName>
        <fullName evidence="6">Amino acid adenylation domain-containing protein</fullName>
    </submittedName>
</protein>
<evidence type="ECO:0000256" key="2">
    <source>
        <dbReference type="ARBA" id="ARBA00022450"/>
    </source>
</evidence>
<dbReference type="Pfam" id="PF13193">
    <property type="entry name" value="AMP-binding_C"/>
    <property type="match status" value="1"/>
</dbReference>
<feature type="compositionally biased region" description="Basic and acidic residues" evidence="4">
    <location>
        <begin position="1"/>
        <end position="10"/>
    </location>
</feature>
<dbReference type="SMART" id="SM00824">
    <property type="entry name" value="PKS_TE"/>
    <property type="match status" value="1"/>
</dbReference>
<dbReference type="SUPFAM" id="SSF53474">
    <property type="entry name" value="alpha/beta-Hydrolases"/>
    <property type="match status" value="1"/>
</dbReference>
<reference evidence="7" key="1">
    <citation type="journal article" date="2019" name="Int. J. Syst. Evol. Microbiol.">
        <title>The Global Catalogue of Microorganisms (GCM) 10K type strain sequencing project: providing services to taxonomists for standard genome sequencing and annotation.</title>
        <authorList>
            <consortium name="The Broad Institute Genomics Platform"/>
            <consortium name="The Broad Institute Genome Sequencing Center for Infectious Disease"/>
            <person name="Wu L."/>
            <person name="Ma J."/>
        </authorList>
    </citation>
    <scope>NUCLEOTIDE SEQUENCE [LARGE SCALE GENOMIC DNA]</scope>
    <source>
        <strain evidence="7">KCTC 12848</strain>
    </source>
</reference>
<keyword evidence="2" id="KW-0596">Phosphopantetheine</keyword>
<dbReference type="InterPro" id="IPR020802">
    <property type="entry name" value="TesA-like"/>
</dbReference>
<dbReference type="Gene3D" id="3.40.50.1820">
    <property type="entry name" value="alpha/beta hydrolase"/>
    <property type="match status" value="1"/>
</dbReference>
<dbReference type="CDD" id="cd05930">
    <property type="entry name" value="A_NRPS"/>
    <property type="match status" value="1"/>
</dbReference>
<dbReference type="PANTHER" id="PTHR45527:SF1">
    <property type="entry name" value="FATTY ACID SYNTHASE"/>
    <property type="match status" value="1"/>
</dbReference>
<proteinExistence type="predicted"/>
<keyword evidence="7" id="KW-1185">Reference proteome</keyword>
<dbReference type="InterPro" id="IPR029058">
    <property type="entry name" value="AB_hydrolase_fold"/>
</dbReference>
<accession>A0ABW5EBJ4</accession>
<evidence type="ECO:0000313" key="7">
    <source>
        <dbReference type="Proteomes" id="UP001597425"/>
    </source>
</evidence>